<protein>
    <recommendedName>
        <fullName evidence="7">Gamma-glutamyl phosphate reductase</fullName>
        <shortName evidence="7">GPR</shortName>
        <ecNumber evidence="7">1.2.1.41</ecNumber>
    </recommendedName>
    <alternativeName>
        <fullName evidence="7">Glutamate-5-semialdehyde dehydrogenase</fullName>
    </alternativeName>
    <alternativeName>
        <fullName evidence="7">Glutamyl-gamma-semialdehyde dehydrogenase</fullName>
        <shortName evidence="7">GSA dehydrogenase</shortName>
    </alternativeName>
</protein>
<evidence type="ECO:0000313" key="10">
    <source>
        <dbReference type="Proteomes" id="UP001341820"/>
    </source>
</evidence>
<dbReference type="InterPro" id="IPR000965">
    <property type="entry name" value="GPR_dom"/>
</dbReference>
<dbReference type="EC" id="1.2.1.41" evidence="7"/>
<dbReference type="EMBL" id="JAROAS010000036">
    <property type="protein sequence ID" value="MED4129533.1"/>
    <property type="molecule type" value="Genomic_DNA"/>
</dbReference>
<comment type="pathway">
    <text evidence="1 7">Amino-acid biosynthesis; L-proline biosynthesis; L-glutamate 5-semialdehyde from L-glutamate: step 2/2.</text>
</comment>
<evidence type="ECO:0000256" key="6">
    <source>
        <dbReference type="ARBA" id="ARBA00049024"/>
    </source>
</evidence>
<gene>
    <name evidence="7" type="primary">proA</name>
    <name evidence="9" type="ORF">P5F74_15465</name>
</gene>
<dbReference type="InterPro" id="IPR020593">
    <property type="entry name" value="G-glutamylP_reductase_CS"/>
</dbReference>
<evidence type="ECO:0000259" key="8">
    <source>
        <dbReference type="Pfam" id="PF00171"/>
    </source>
</evidence>
<evidence type="ECO:0000256" key="4">
    <source>
        <dbReference type="ARBA" id="ARBA00022857"/>
    </source>
</evidence>
<comment type="subcellular location">
    <subcellularLocation>
        <location evidence="7">Cytoplasm</location>
    </subcellularLocation>
</comment>
<evidence type="ECO:0000256" key="1">
    <source>
        <dbReference type="ARBA" id="ARBA00004985"/>
    </source>
</evidence>
<keyword evidence="4 7" id="KW-0521">NADP</keyword>
<keyword evidence="3 7" id="KW-0641">Proline biosynthesis</keyword>
<dbReference type="PANTHER" id="PTHR11063:SF8">
    <property type="entry name" value="DELTA-1-PYRROLINE-5-CARBOXYLATE SYNTHASE"/>
    <property type="match status" value="1"/>
</dbReference>
<dbReference type="InterPro" id="IPR016161">
    <property type="entry name" value="Ald_DH/histidinol_DH"/>
</dbReference>
<keyword evidence="10" id="KW-1185">Reference proteome</keyword>
<dbReference type="InterPro" id="IPR015590">
    <property type="entry name" value="Aldehyde_DH_dom"/>
</dbReference>
<organism evidence="9 10">
    <name type="scientific">Shouchella miscanthi</name>
    <dbReference type="NCBI Taxonomy" id="2598861"/>
    <lineage>
        <taxon>Bacteria</taxon>
        <taxon>Bacillati</taxon>
        <taxon>Bacillota</taxon>
        <taxon>Bacilli</taxon>
        <taxon>Bacillales</taxon>
        <taxon>Bacillaceae</taxon>
        <taxon>Shouchella</taxon>
    </lineage>
</organism>
<dbReference type="SUPFAM" id="SSF53720">
    <property type="entry name" value="ALDH-like"/>
    <property type="match status" value="1"/>
</dbReference>
<dbReference type="PIRSF" id="PIRSF000151">
    <property type="entry name" value="GPR"/>
    <property type="match status" value="1"/>
</dbReference>
<dbReference type="Proteomes" id="UP001341820">
    <property type="component" value="Unassembled WGS sequence"/>
</dbReference>
<evidence type="ECO:0000256" key="5">
    <source>
        <dbReference type="ARBA" id="ARBA00023002"/>
    </source>
</evidence>
<keyword evidence="7" id="KW-0963">Cytoplasm</keyword>
<dbReference type="PANTHER" id="PTHR11063">
    <property type="entry name" value="GLUTAMATE SEMIALDEHYDE DEHYDROGENASE"/>
    <property type="match status" value="1"/>
</dbReference>
<proteinExistence type="inferred from homology"/>
<sequence length="415" mass="45571">MENVEWIAKRAKKAAPTIARATLEERNEALLLLAEALQTKREYLLDENQQDITEAKQKGTAQPLIDRLLLTEERIADMAEGMRQLVALPDPINQVLETMERPNGLLIEKRAVPFGVFGMIYEARPNVTVDACALAIKTGNGVVLRGSGSAMHSNKAIVSVLKEALRQTSIHTDIIQLIENPSREEANRFMKLKGDIDVLIPRGGASLIQTVVNEATIPVIETGVGNCHVYLSNAANVELASAIIVNAKTQRPSVCNACETVLVERSFAEQHLHTIAENLRQKGVQLVGDETAQALYPQIGAATEEDWQKEYLDLSLAVRCVDGIEEAVAHIEKYGTNHSEAIVTEDDRERDFFFQAVDAAVLYHNASTRFTDGFEFGFGAEIGISTQKLHARGPMGLHALTTYKYTVKGSGQIKG</sequence>
<evidence type="ECO:0000256" key="7">
    <source>
        <dbReference type="HAMAP-Rule" id="MF_00412"/>
    </source>
</evidence>
<dbReference type="Gene3D" id="3.40.309.10">
    <property type="entry name" value="Aldehyde Dehydrogenase, Chain A, domain 2"/>
    <property type="match status" value="1"/>
</dbReference>
<keyword evidence="5 7" id="KW-0560">Oxidoreductase</keyword>
<comment type="caution">
    <text evidence="9">The sequence shown here is derived from an EMBL/GenBank/DDBJ whole genome shotgun (WGS) entry which is preliminary data.</text>
</comment>
<comment type="function">
    <text evidence="7">Catalyzes the NADPH-dependent reduction of L-glutamate 5-phosphate into L-glutamate 5-semialdehyde and phosphate. The product spontaneously undergoes cyclization to form 1-pyrroline-5-carboxylate.</text>
</comment>
<dbReference type="RefSeq" id="WP_328238179.1">
    <property type="nucleotide sequence ID" value="NZ_JAROAS010000036.1"/>
</dbReference>
<evidence type="ECO:0000313" key="9">
    <source>
        <dbReference type="EMBL" id="MED4129533.1"/>
    </source>
</evidence>
<dbReference type="NCBIfam" id="TIGR00407">
    <property type="entry name" value="proA"/>
    <property type="match status" value="1"/>
</dbReference>
<comment type="catalytic activity">
    <reaction evidence="6 7">
        <text>L-glutamate 5-semialdehyde + phosphate + NADP(+) = L-glutamyl 5-phosphate + NADPH + H(+)</text>
        <dbReference type="Rhea" id="RHEA:19541"/>
        <dbReference type="ChEBI" id="CHEBI:15378"/>
        <dbReference type="ChEBI" id="CHEBI:43474"/>
        <dbReference type="ChEBI" id="CHEBI:57783"/>
        <dbReference type="ChEBI" id="CHEBI:58066"/>
        <dbReference type="ChEBI" id="CHEBI:58274"/>
        <dbReference type="ChEBI" id="CHEBI:58349"/>
        <dbReference type="EC" id="1.2.1.41"/>
    </reaction>
</comment>
<dbReference type="InterPro" id="IPR016162">
    <property type="entry name" value="Ald_DH_N"/>
</dbReference>
<evidence type="ECO:0000256" key="3">
    <source>
        <dbReference type="ARBA" id="ARBA00022650"/>
    </source>
</evidence>
<dbReference type="NCBIfam" id="NF001221">
    <property type="entry name" value="PRK00197.1"/>
    <property type="match status" value="1"/>
</dbReference>
<dbReference type="PROSITE" id="PS01223">
    <property type="entry name" value="PROA"/>
    <property type="match status" value="1"/>
</dbReference>
<dbReference type="Pfam" id="PF00171">
    <property type="entry name" value="Aldedh"/>
    <property type="match status" value="1"/>
</dbReference>
<dbReference type="InterPro" id="IPR012134">
    <property type="entry name" value="Glu-5-SA_DH"/>
</dbReference>
<comment type="similarity">
    <text evidence="7">Belongs to the gamma-glutamyl phosphate reductase family.</text>
</comment>
<reference evidence="9 10" key="1">
    <citation type="submission" date="2023-03" db="EMBL/GenBank/DDBJ databases">
        <title>Bacillus Genome Sequencing.</title>
        <authorList>
            <person name="Dunlap C."/>
        </authorList>
    </citation>
    <scope>NUCLEOTIDE SEQUENCE [LARGE SCALE GENOMIC DNA]</scope>
    <source>
        <strain evidence="9 10">B-4107</strain>
    </source>
</reference>
<dbReference type="HAMAP" id="MF_00412">
    <property type="entry name" value="ProA"/>
    <property type="match status" value="1"/>
</dbReference>
<keyword evidence="2 7" id="KW-0028">Amino-acid biosynthesis</keyword>
<dbReference type="GO" id="GO:0004350">
    <property type="term" value="F:glutamate-5-semialdehyde dehydrogenase activity"/>
    <property type="evidence" value="ECO:0007669"/>
    <property type="project" value="UniProtKB-EC"/>
</dbReference>
<accession>A0ABU6NQ53</accession>
<dbReference type="Gene3D" id="3.40.605.10">
    <property type="entry name" value="Aldehyde Dehydrogenase, Chain A, domain 1"/>
    <property type="match status" value="1"/>
</dbReference>
<dbReference type="InterPro" id="IPR016163">
    <property type="entry name" value="Ald_DH_C"/>
</dbReference>
<feature type="domain" description="Aldehyde dehydrogenase" evidence="8">
    <location>
        <begin position="2"/>
        <end position="284"/>
    </location>
</feature>
<evidence type="ECO:0000256" key="2">
    <source>
        <dbReference type="ARBA" id="ARBA00022605"/>
    </source>
</evidence>
<dbReference type="CDD" id="cd07079">
    <property type="entry name" value="ALDH_F18-19_ProA-GPR"/>
    <property type="match status" value="1"/>
</dbReference>
<name>A0ABU6NQ53_9BACI</name>